<proteinExistence type="predicted"/>
<dbReference type="GO" id="GO:0006508">
    <property type="term" value="P:proteolysis"/>
    <property type="evidence" value="ECO:0007669"/>
    <property type="project" value="InterPro"/>
</dbReference>
<dbReference type="OrthoDB" id="9804920at2"/>
<evidence type="ECO:0000313" key="1">
    <source>
        <dbReference type="EMBL" id="ANE47606.1"/>
    </source>
</evidence>
<dbReference type="PANTHER" id="PTHR10443">
    <property type="entry name" value="MICROSOMAL DIPEPTIDASE"/>
    <property type="match status" value="1"/>
</dbReference>
<sequence length="312" mass="35126">MVIDCHCDVLGKMLTDGNLHFQDNTRLDVTYDRLVDGGVAIQTFAIWIAEHLPHTGFDEVLRSVDLFRTRILDKHPVSFIRNKADLKKSTLPDQFPGAILHLEGVDALEGHLYRLRILHSLGLRSLGLTWNHGNWAADGVSEPRNGGLSLKGRQFIEECNRLALILDVSHLSEASFWELTELAEHPLIASHSNAYAICNHPRNLNDAQIQSIIAGDGQIGLTFVPWFVTTGSDARIHQLFPHIDHICSLGGENHIGFGSDFDGISKHIKGLEHPGQFTELTNELQKHYPEKLVQGFLYDNMFRYYEKVLPDL</sequence>
<dbReference type="SUPFAM" id="SSF51556">
    <property type="entry name" value="Metallo-dependent hydrolases"/>
    <property type="match status" value="1"/>
</dbReference>
<dbReference type="Proteomes" id="UP000076927">
    <property type="component" value="Chromosome"/>
</dbReference>
<evidence type="ECO:0008006" key="3">
    <source>
        <dbReference type="Google" id="ProtNLM"/>
    </source>
</evidence>
<dbReference type="PATRIC" id="fig|1178515.4.peg.3304"/>
<dbReference type="AlphaFoldDB" id="A0A172TKV8"/>
<gene>
    <name evidence="1" type="ORF">SY83_16430</name>
</gene>
<keyword evidence="2" id="KW-1185">Reference proteome</keyword>
<dbReference type="Gene3D" id="3.20.20.140">
    <property type="entry name" value="Metal-dependent hydrolases"/>
    <property type="match status" value="1"/>
</dbReference>
<reference evidence="1 2" key="1">
    <citation type="submission" date="2015-01" db="EMBL/GenBank/DDBJ databases">
        <title>Paenibacillus swuensis/DY6/whole genome sequencing.</title>
        <authorList>
            <person name="Kim M.K."/>
            <person name="Srinivasan S."/>
            <person name="Lee J.-J."/>
        </authorList>
    </citation>
    <scope>NUCLEOTIDE SEQUENCE [LARGE SCALE GENOMIC DNA]</scope>
    <source>
        <strain evidence="1 2">DY6</strain>
    </source>
</reference>
<dbReference type="PANTHER" id="PTHR10443:SF12">
    <property type="entry name" value="DIPEPTIDASE"/>
    <property type="match status" value="1"/>
</dbReference>
<dbReference type="Pfam" id="PF01244">
    <property type="entry name" value="Peptidase_M19"/>
    <property type="match status" value="1"/>
</dbReference>
<organism evidence="1 2">
    <name type="scientific">Paenibacillus swuensis</name>
    <dbReference type="NCBI Taxonomy" id="1178515"/>
    <lineage>
        <taxon>Bacteria</taxon>
        <taxon>Bacillati</taxon>
        <taxon>Bacillota</taxon>
        <taxon>Bacilli</taxon>
        <taxon>Bacillales</taxon>
        <taxon>Paenibacillaceae</taxon>
        <taxon>Paenibacillus</taxon>
    </lineage>
</organism>
<dbReference type="RefSeq" id="WP_068608469.1">
    <property type="nucleotide sequence ID" value="NZ_CP011388.1"/>
</dbReference>
<dbReference type="PROSITE" id="PS51365">
    <property type="entry name" value="RENAL_DIPEPTIDASE_2"/>
    <property type="match status" value="1"/>
</dbReference>
<dbReference type="InterPro" id="IPR008257">
    <property type="entry name" value="Pept_M19"/>
</dbReference>
<dbReference type="EMBL" id="CP011388">
    <property type="protein sequence ID" value="ANE47606.1"/>
    <property type="molecule type" value="Genomic_DNA"/>
</dbReference>
<dbReference type="InterPro" id="IPR032466">
    <property type="entry name" value="Metal_Hydrolase"/>
</dbReference>
<name>A0A172TKV8_9BACL</name>
<dbReference type="GO" id="GO:0070573">
    <property type="term" value="F:metallodipeptidase activity"/>
    <property type="evidence" value="ECO:0007669"/>
    <property type="project" value="InterPro"/>
</dbReference>
<dbReference type="CDD" id="cd01301">
    <property type="entry name" value="rDP_like"/>
    <property type="match status" value="1"/>
</dbReference>
<protein>
    <recommendedName>
        <fullName evidence="3">Membrane dipeptidase</fullName>
    </recommendedName>
</protein>
<accession>A0A172TKV8</accession>
<dbReference type="STRING" id="1178515.SY83_16430"/>
<evidence type="ECO:0000313" key="2">
    <source>
        <dbReference type="Proteomes" id="UP000076927"/>
    </source>
</evidence>
<dbReference type="KEGG" id="pswu:SY83_16430"/>